<name>L8JMX6_9BACT</name>
<dbReference type="OrthoDB" id="9815222at2"/>
<keyword evidence="8" id="KW-0413">Isomerase</keyword>
<dbReference type="GO" id="GO:0004386">
    <property type="term" value="F:helicase activity"/>
    <property type="evidence" value="ECO:0007669"/>
    <property type="project" value="UniProtKB-KW"/>
</dbReference>
<keyword evidence="7" id="KW-0234">DNA repair</keyword>
<dbReference type="GO" id="GO:0005524">
    <property type="term" value="F:ATP binding"/>
    <property type="evidence" value="ECO:0007669"/>
    <property type="project" value="UniProtKB-KW"/>
</dbReference>
<dbReference type="GO" id="GO:0016887">
    <property type="term" value="F:ATP hydrolysis activity"/>
    <property type="evidence" value="ECO:0007669"/>
    <property type="project" value="TreeGrafter"/>
</dbReference>
<comment type="caution">
    <text evidence="12">The sequence shown here is derived from an EMBL/GenBank/DDBJ whole genome shotgun (WGS) entry which is preliminary data.</text>
</comment>
<evidence type="ECO:0000256" key="9">
    <source>
        <dbReference type="ARBA" id="ARBA00093467"/>
    </source>
</evidence>
<evidence type="ECO:0000256" key="5">
    <source>
        <dbReference type="ARBA" id="ARBA00022840"/>
    </source>
</evidence>
<dbReference type="Gene3D" id="3.40.50.300">
    <property type="entry name" value="P-loop containing nucleotide triphosphate hydrolases"/>
    <property type="match status" value="2"/>
</dbReference>
<dbReference type="InterPro" id="IPR017170">
    <property type="entry name" value="Lhr-like"/>
</dbReference>
<protein>
    <submittedName>
        <fullName evidence="12">Helicase domain protein</fullName>
    </submittedName>
</protein>
<dbReference type="InterPro" id="IPR011545">
    <property type="entry name" value="DEAD/DEAH_box_helicase_dom"/>
</dbReference>
<gene>
    <name evidence="12" type="ORF">C900_05690</name>
</gene>
<dbReference type="Pfam" id="PF00270">
    <property type="entry name" value="DEAD"/>
    <property type="match status" value="1"/>
</dbReference>
<evidence type="ECO:0000256" key="1">
    <source>
        <dbReference type="ARBA" id="ARBA00022741"/>
    </source>
</evidence>
<dbReference type="GO" id="GO:0006281">
    <property type="term" value="P:DNA repair"/>
    <property type="evidence" value="ECO:0007669"/>
    <property type="project" value="UniProtKB-KW"/>
</dbReference>
<dbReference type="GO" id="GO:0003677">
    <property type="term" value="F:DNA binding"/>
    <property type="evidence" value="ECO:0007669"/>
    <property type="project" value="UniProtKB-KW"/>
</dbReference>
<dbReference type="PROSITE" id="PS51192">
    <property type="entry name" value="HELICASE_ATP_BIND_1"/>
    <property type="match status" value="1"/>
</dbReference>
<reference evidence="12 13" key="1">
    <citation type="submission" date="2012-12" db="EMBL/GenBank/DDBJ databases">
        <title>Genome assembly of Fulvivirga imtechensis AK7.</title>
        <authorList>
            <person name="Nupur N."/>
            <person name="Khatri I."/>
            <person name="Kumar R."/>
            <person name="Subramanian S."/>
            <person name="Pinnaka A."/>
        </authorList>
    </citation>
    <scope>NUCLEOTIDE SEQUENCE [LARGE SCALE GENOMIC DNA]</scope>
    <source>
        <strain evidence="12 13">AK7</strain>
    </source>
</reference>
<accession>L8JMX6</accession>
<organism evidence="12 13">
    <name type="scientific">Fulvivirga imtechensis AK7</name>
    <dbReference type="NCBI Taxonomy" id="1237149"/>
    <lineage>
        <taxon>Bacteria</taxon>
        <taxon>Pseudomonadati</taxon>
        <taxon>Bacteroidota</taxon>
        <taxon>Cytophagia</taxon>
        <taxon>Cytophagales</taxon>
        <taxon>Fulvivirgaceae</taxon>
        <taxon>Fulvivirga</taxon>
    </lineage>
</organism>
<dbReference type="InterPro" id="IPR027417">
    <property type="entry name" value="P-loop_NTPase"/>
</dbReference>
<dbReference type="InterPro" id="IPR014001">
    <property type="entry name" value="Helicase_ATP-bd"/>
</dbReference>
<feature type="domain" description="Helicase C-terminal" evidence="11">
    <location>
        <begin position="254"/>
        <end position="413"/>
    </location>
</feature>
<dbReference type="Pfam" id="PF00271">
    <property type="entry name" value="Helicase_C"/>
    <property type="match status" value="1"/>
</dbReference>
<dbReference type="STRING" id="1237149.C900_05690"/>
<comment type="similarity">
    <text evidence="9">Belongs to the Lhr helicase family. Lhr-Core subfamily.</text>
</comment>
<sequence>MTNAELTDIAKRWFASKSWTPFTFQQEAWEAYLSGYHGLVNAPTGSGKTYSLVMPILLEFLNEQAASGATKKSRAGHGLRAIWITPIKALAREISNSAQKAVDGLGIDWHVKLRTGDTSSAEREKMKKSPPEFLITTPESLQLMLAQKGYAKFFENLRAVVCDEWHELMGSKRGVQMELALSRLKTVCPQLKVWGISATIGNMDEALQALLGSSHVRGKYKVIKSDIKKAIEVESVLPDTVEKLPWAGHLGTNLIDKVIPIIKNSKSTLIFTNTRSFAEIWYQRLLDKAPELAGIMAMHHGSISRELRDWVEDALHNEQLKAVVCTSSLDLGVDFRPVETIIQIGSPKGVARFMQRAGRSGHQPGALSKIYFVPTHSLELTEAAALREAIAIGLVEDRIPYIRSFDVLIQYLVTLAVSDGFRQDEIYPEIKGTFSYSSVTDAEWKWLLRFVTTGGAALTAYDEYRKVEIEDGVYKVKNRMVAMRHRLSIGTIVSDSSLQVKYVSGKYIGTIEEWFIARLSPGDVFWFAGRNLELVRIKEMVVQVRNTKKKAKAVPSWQGGRMPLSSQMSVMLRKKLHDVTRKGEKEDVELNFLQPLMDLQKRRSHLPTKNEFLIEYFKSREGYHVVMYPFEGRAVHEGMGALLAHRLAQITPITFSIAMNDYGFELLSDQEIPIYEAIETDVLSPDNLWRDIQASINSVEMARRRFRDIAAISGLVFKGYPGHQIKDRHLQSSSQLFFDVFNDYESENLLLLQAYEEVMDFQLEEARMRKALERINNQKIIITEPTKPTPFAFPIMVDRMREKLSSEKLEDRVKRMQLQFDD</sequence>
<dbReference type="PANTHER" id="PTHR47962:SF3">
    <property type="entry name" value="LARGE ATP-DEPENDENT HELICASE-RELATED PROTEIN"/>
    <property type="match status" value="1"/>
</dbReference>
<dbReference type="eggNOG" id="COG1201">
    <property type="taxonomic scope" value="Bacteria"/>
</dbReference>
<keyword evidence="5" id="KW-0067">ATP-binding</keyword>
<evidence type="ECO:0000259" key="10">
    <source>
        <dbReference type="PROSITE" id="PS51192"/>
    </source>
</evidence>
<dbReference type="SMART" id="SM00490">
    <property type="entry name" value="HELICc"/>
    <property type="match status" value="1"/>
</dbReference>
<keyword evidence="2" id="KW-0227">DNA damage</keyword>
<dbReference type="NCBIfam" id="TIGR04121">
    <property type="entry name" value="DEXH_lig_assoc"/>
    <property type="match status" value="1"/>
</dbReference>
<dbReference type="InterPro" id="IPR026362">
    <property type="entry name" value="DEXH_lig_assoc"/>
</dbReference>
<evidence type="ECO:0000256" key="7">
    <source>
        <dbReference type="ARBA" id="ARBA00023204"/>
    </source>
</evidence>
<keyword evidence="3" id="KW-0378">Hydrolase</keyword>
<dbReference type="AlphaFoldDB" id="L8JMX6"/>
<dbReference type="InterPro" id="IPR001650">
    <property type="entry name" value="Helicase_C-like"/>
</dbReference>
<dbReference type="Pfam" id="PF08494">
    <property type="entry name" value="DEAD_assoc"/>
    <property type="match status" value="1"/>
</dbReference>
<dbReference type="SUPFAM" id="SSF52540">
    <property type="entry name" value="P-loop containing nucleoside triphosphate hydrolases"/>
    <property type="match status" value="1"/>
</dbReference>
<proteinExistence type="inferred from homology"/>
<dbReference type="EMBL" id="AMZN01000089">
    <property type="protein sequence ID" value="ELR68864.1"/>
    <property type="molecule type" value="Genomic_DNA"/>
</dbReference>
<evidence type="ECO:0000259" key="11">
    <source>
        <dbReference type="PROSITE" id="PS51194"/>
    </source>
</evidence>
<keyword evidence="4 12" id="KW-0347">Helicase</keyword>
<dbReference type="RefSeq" id="WP_009582800.1">
    <property type="nucleotide sequence ID" value="NZ_AMZN01000089.1"/>
</dbReference>
<dbReference type="PATRIC" id="fig|1237149.3.peg.5072"/>
<dbReference type="SMART" id="SM00487">
    <property type="entry name" value="DEXDc"/>
    <property type="match status" value="1"/>
</dbReference>
<dbReference type="InterPro" id="IPR052511">
    <property type="entry name" value="ATP-dep_Helicase"/>
</dbReference>
<dbReference type="Pfam" id="PF19306">
    <property type="entry name" value="WHD_Lhr"/>
    <property type="match status" value="1"/>
</dbReference>
<dbReference type="InterPro" id="IPR045628">
    <property type="entry name" value="Lhr_WH_dom"/>
</dbReference>
<dbReference type="PIRSF" id="PIRSF037307">
    <property type="entry name" value="Lhr-like_helic_prd"/>
    <property type="match status" value="1"/>
</dbReference>
<evidence type="ECO:0000313" key="12">
    <source>
        <dbReference type="EMBL" id="ELR68864.1"/>
    </source>
</evidence>
<feature type="domain" description="Helicase ATP-binding" evidence="10">
    <location>
        <begin position="29"/>
        <end position="218"/>
    </location>
</feature>
<dbReference type="InterPro" id="IPR013701">
    <property type="entry name" value="Lhr-like_DEAD/DEAH_assoc"/>
</dbReference>
<evidence type="ECO:0000313" key="13">
    <source>
        <dbReference type="Proteomes" id="UP000011135"/>
    </source>
</evidence>
<evidence type="ECO:0000256" key="6">
    <source>
        <dbReference type="ARBA" id="ARBA00023125"/>
    </source>
</evidence>
<dbReference type="PANTHER" id="PTHR47962">
    <property type="entry name" value="ATP-DEPENDENT HELICASE LHR-RELATED-RELATED"/>
    <property type="match status" value="1"/>
</dbReference>
<dbReference type="CDD" id="cd18796">
    <property type="entry name" value="SF2_C_LHR"/>
    <property type="match status" value="1"/>
</dbReference>
<keyword evidence="6" id="KW-0238">DNA-binding</keyword>
<keyword evidence="1" id="KW-0547">Nucleotide-binding</keyword>
<dbReference type="Proteomes" id="UP000011135">
    <property type="component" value="Unassembled WGS sequence"/>
</dbReference>
<evidence type="ECO:0000256" key="8">
    <source>
        <dbReference type="ARBA" id="ARBA00023235"/>
    </source>
</evidence>
<keyword evidence="13" id="KW-1185">Reference proteome</keyword>
<evidence type="ECO:0000256" key="4">
    <source>
        <dbReference type="ARBA" id="ARBA00022806"/>
    </source>
</evidence>
<evidence type="ECO:0000256" key="2">
    <source>
        <dbReference type="ARBA" id="ARBA00022763"/>
    </source>
</evidence>
<evidence type="ECO:0000256" key="3">
    <source>
        <dbReference type="ARBA" id="ARBA00022801"/>
    </source>
</evidence>
<dbReference type="PROSITE" id="PS51194">
    <property type="entry name" value="HELICASE_CTER"/>
    <property type="match status" value="1"/>
</dbReference>